<dbReference type="Proteomes" id="UP000248790">
    <property type="component" value="Unassembled WGS sequence"/>
</dbReference>
<evidence type="ECO:0000256" key="4">
    <source>
        <dbReference type="ARBA" id="ARBA00023163"/>
    </source>
</evidence>
<dbReference type="CDD" id="cd06171">
    <property type="entry name" value="Sigma70_r4"/>
    <property type="match status" value="1"/>
</dbReference>
<evidence type="ECO:0000256" key="2">
    <source>
        <dbReference type="ARBA" id="ARBA00023015"/>
    </source>
</evidence>
<organism evidence="7 8">
    <name type="scientific">Larkinella arboricola</name>
    <dbReference type="NCBI Taxonomy" id="643671"/>
    <lineage>
        <taxon>Bacteria</taxon>
        <taxon>Pseudomonadati</taxon>
        <taxon>Bacteroidota</taxon>
        <taxon>Cytophagia</taxon>
        <taxon>Cytophagales</taxon>
        <taxon>Spirosomataceae</taxon>
        <taxon>Larkinella</taxon>
    </lineage>
</organism>
<dbReference type="Gene3D" id="1.10.1740.10">
    <property type="match status" value="1"/>
</dbReference>
<dbReference type="GO" id="GO:0016987">
    <property type="term" value="F:sigma factor activity"/>
    <property type="evidence" value="ECO:0007669"/>
    <property type="project" value="UniProtKB-KW"/>
</dbReference>
<protein>
    <submittedName>
        <fullName evidence="7">RNA polymerase sigma-70 factor (ECF subfamily)</fullName>
    </submittedName>
</protein>
<evidence type="ECO:0000313" key="8">
    <source>
        <dbReference type="Proteomes" id="UP000248790"/>
    </source>
</evidence>
<dbReference type="InterPro" id="IPR013324">
    <property type="entry name" value="RNA_pol_sigma_r3/r4-like"/>
</dbReference>
<dbReference type="RefSeq" id="WP_111631292.1">
    <property type="nucleotide sequence ID" value="NZ_QLMC01000009.1"/>
</dbReference>
<dbReference type="GO" id="GO:0003677">
    <property type="term" value="F:DNA binding"/>
    <property type="evidence" value="ECO:0007669"/>
    <property type="project" value="InterPro"/>
</dbReference>
<dbReference type="NCBIfam" id="TIGR02985">
    <property type="entry name" value="Sig70_bacteroi1"/>
    <property type="match status" value="1"/>
</dbReference>
<gene>
    <name evidence="7" type="ORF">LX87_05282</name>
</gene>
<dbReference type="Gene3D" id="1.10.10.10">
    <property type="entry name" value="Winged helix-like DNA-binding domain superfamily/Winged helix DNA-binding domain"/>
    <property type="match status" value="1"/>
</dbReference>
<dbReference type="InterPro" id="IPR014284">
    <property type="entry name" value="RNA_pol_sigma-70_dom"/>
</dbReference>
<feature type="domain" description="RNA polymerase sigma-70 region 2" evidence="5">
    <location>
        <begin position="27"/>
        <end position="92"/>
    </location>
</feature>
<dbReference type="Pfam" id="PF04542">
    <property type="entry name" value="Sigma70_r2"/>
    <property type="match status" value="1"/>
</dbReference>
<dbReference type="InterPro" id="IPR007627">
    <property type="entry name" value="RNA_pol_sigma70_r2"/>
</dbReference>
<comment type="similarity">
    <text evidence="1">Belongs to the sigma-70 factor family. ECF subfamily.</text>
</comment>
<dbReference type="InterPro" id="IPR039425">
    <property type="entry name" value="RNA_pol_sigma-70-like"/>
</dbReference>
<evidence type="ECO:0000256" key="1">
    <source>
        <dbReference type="ARBA" id="ARBA00010641"/>
    </source>
</evidence>
<dbReference type="AlphaFoldDB" id="A0A327WLW2"/>
<dbReference type="EMBL" id="QLMC01000009">
    <property type="protein sequence ID" value="RAJ91065.1"/>
    <property type="molecule type" value="Genomic_DNA"/>
</dbReference>
<dbReference type="Pfam" id="PF08281">
    <property type="entry name" value="Sigma70_r4_2"/>
    <property type="match status" value="1"/>
</dbReference>
<evidence type="ECO:0000259" key="5">
    <source>
        <dbReference type="Pfam" id="PF04542"/>
    </source>
</evidence>
<dbReference type="PANTHER" id="PTHR43133:SF46">
    <property type="entry name" value="RNA POLYMERASE SIGMA-70 FACTOR ECF SUBFAMILY"/>
    <property type="match status" value="1"/>
</dbReference>
<keyword evidence="2" id="KW-0805">Transcription regulation</keyword>
<dbReference type="InterPro" id="IPR014327">
    <property type="entry name" value="RNA_pol_sigma70_bacteroid"/>
</dbReference>
<evidence type="ECO:0000313" key="7">
    <source>
        <dbReference type="EMBL" id="RAJ91065.1"/>
    </source>
</evidence>
<dbReference type="NCBIfam" id="TIGR02937">
    <property type="entry name" value="sigma70-ECF"/>
    <property type="match status" value="1"/>
</dbReference>
<comment type="caution">
    <text evidence="7">The sequence shown here is derived from an EMBL/GenBank/DDBJ whole genome shotgun (WGS) entry which is preliminary data.</text>
</comment>
<accession>A0A327WLW2</accession>
<proteinExistence type="inferred from homology"/>
<dbReference type="SUPFAM" id="SSF88659">
    <property type="entry name" value="Sigma3 and sigma4 domains of RNA polymerase sigma factors"/>
    <property type="match status" value="1"/>
</dbReference>
<evidence type="ECO:0000256" key="3">
    <source>
        <dbReference type="ARBA" id="ARBA00023082"/>
    </source>
</evidence>
<dbReference type="GO" id="GO:0006352">
    <property type="term" value="P:DNA-templated transcription initiation"/>
    <property type="evidence" value="ECO:0007669"/>
    <property type="project" value="InterPro"/>
</dbReference>
<keyword evidence="4" id="KW-0804">Transcription</keyword>
<name>A0A327WLW2_LARAB</name>
<keyword evidence="8" id="KW-1185">Reference proteome</keyword>
<dbReference type="InterPro" id="IPR036388">
    <property type="entry name" value="WH-like_DNA-bd_sf"/>
</dbReference>
<dbReference type="PANTHER" id="PTHR43133">
    <property type="entry name" value="RNA POLYMERASE ECF-TYPE SIGMA FACTO"/>
    <property type="match status" value="1"/>
</dbReference>
<reference evidence="7 8" key="1">
    <citation type="submission" date="2018-06" db="EMBL/GenBank/DDBJ databases">
        <title>Genomic Encyclopedia of Archaeal and Bacterial Type Strains, Phase II (KMG-II): from individual species to whole genera.</title>
        <authorList>
            <person name="Goeker M."/>
        </authorList>
    </citation>
    <scope>NUCLEOTIDE SEQUENCE [LARGE SCALE GENOMIC DNA]</scope>
    <source>
        <strain evidence="7 8">DSM 21851</strain>
    </source>
</reference>
<dbReference type="InterPro" id="IPR013325">
    <property type="entry name" value="RNA_pol_sigma_r2"/>
</dbReference>
<sequence>MALFRQHTDRELTNLIAEDNEAAFAELYNRYKGVLYLHAYRMLGDEDEAKDILQELFTTLWVRRKELISISTVSSYLYQSVRNRVMDVIAHKKAEEKYIDSLSQFIASGEYMTDQKVRENELQSIIECEVARLPAKMKEIFELSRKENLSYREIADELNISDKTVKKQVNNALKILRQRIEIIAVYFPFF</sequence>
<dbReference type="SUPFAM" id="SSF88946">
    <property type="entry name" value="Sigma2 domain of RNA polymerase sigma factors"/>
    <property type="match status" value="1"/>
</dbReference>
<keyword evidence="3" id="KW-0731">Sigma factor</keyword>
<evidence type="ECO:0000259" key="6">
    <source>
        <dbReference type="Pfam" id="PF08281"/>
    </source>
</evidence>
<feature type="domain" description="RNA polymerase sigma factor 70 region 4 type 2" evidence="6">
    <location>
        <begin position="126"/>
        <end position="175"/>
    </location>
</feature>
<dbReference type="InterPro" id="IPR013249">
    <property type="entry name" value="RNA_pol_sigma70_r4_t2"/>
</dbReference>
<dbReference type="OrthoDB" id="764811at2"/>